<dbReference type="InterPro" id="IPR000772">
    <property type="entry name" value="Ricin_B_lectin"/>
</dbReference>
<keyword evidence="3 6" id="KW-0133">Cell shape</keyword>
<comment type="caution">
    <text evidence="10">The sequence shown here is derived from an EMBL/GenBank/DDBJ whole genome shotgun (WGS) entry which is preliminary data.</text>
</comment>
<dbReference type="GO" id="GO:0005576">
    <property type="term" value="C:extracellular region"/>
    <property type="evidence" value="ECO:0007669"/>
    <property type="project" value="TreeGrafter"/>
</dbReference>
<dbReference type="InterPro" id="IPR038063">
    <property type="entry name" value="Transpep_catalytic_dom"/>
</dbReference>
<evidence type="ECO:0000256" key="4">
    <source>
        <dbReference type="ARBA" id="ARBA00022984"/>
    </source>
</evidence>
<dbReference type="SMART" id="SM00458">
    <property type="entry name" value="RICIN"/>
    <property type="match status" value="3"/>
</dbReference>
<sequence length="950" mass="96920">MNKLSRTWRPGARASVMAGLACASLVCSLAMPPALVAMAQTTSSTSSPAPSQAAAADTADQSTAAPSTPNADGTADGTGGDATSGNSTGGSDSDNTAAPADPTDPTAPGTATDSTADSTAGNVTTPATPNNITTQDAPAEETPAPDNDRAALDALAAQHAAAVADGTYAIASSASQAANQRGVLDVQGASAAGGATIQLYASNGTGAQRWRVTHDDAGYVTFINVASGLALDVQWGNSAAGTPVQQYAPNGSWSQKWIVISLDEESGSDTTATAFPTRCIIVSALAPNIALDLRGGSIASTTPVQIWDSNHSAAQTFTFIDASPAAPAAVEDGTLPQGWFSLKPQCAPASGVDIYNASRNNNANAQLWSANGTFAQLFTFKYCNGYYLIVNAGSGKALDVETADVVPGTNVQQYQASEVNPAQLWAPVANADGSYTFINKATGMALNIDGAASYNGANVNAYTPNGSAAQRFTLAKQTNLLAEGIYTLGASAATNSVLEVSGASQAAGASVQAYASNGTLAQRWRIALVPGAENTYTIQNLGSAKFLTADSAGTVSQRAASGSATGSAAGTSAATGTGAATGTSAAAGATAANPAQQWTPVITAHGIAFESVAHPGRVLDLTAGSTANGTRLQLWQANGSPAQAFALASTTDTLPNGTYTLTVANTSLAIDVANASYASGANVQVFQSNNSGAQKWNVARNADGTYTIVNAASGKALDVAGGSAYSGANVQQYQPNGSAAQRWSITFDAGGYKIASAAGAGGACVLDVSGGITSNGSAANGGNLQVYQSNNSAAQRFTLQPTTYVPPMPPTQLSMYTRAQGRFSATNRLIMVDTTNCRVGIFSGGMGYWNMDAYWTCSTGKPSTPTVVGEFTVTGKGYSFGENHGYSCYYYTQFYGDYLIHSIQYYANSFRVMDGRLGVHVSNGCVRMSIDQAKWIYDNIPYGTKVVTYR</sequence>
<dbReference type="UniPathway" id="UPA00219"/>
<dbReference type="Gene3D" id="2.40.440.10">
    <property type="entry name" value="L,D-transpeptidase catalytic domain-like"/>
    <property type="match status" value="1"/>
</dbReference>
<dbReference type="eggNOG" id="COG1376">
    <property type="taxonomic scope" value="Bacteria"/>
</dbReference>
<evidence type="ECO:0000313" key="10">
    <source>
        <dbReference type="EMBL" id="EGX71135.1"/>
    </source>
</evidence>
<feature type="compositionally biased region" description="Polar residues" evidence="7">
    <location>
        <begin position="123"/>
        <end position="136"/>
    </location>
</feature>
<dbReference type="SUPFAM" id="SSF50370">
    <property type="entry name" value="Ricin B-like lectins"/>
    <property type="match status" value="4"/>
</dbReference>
<dbReference type="InterPro" id="IPR005490">
    <property type="entry name" value="LD_TPept_cat_dom"/>
</dbReference>
<evidence type="ECO:0000256" key="1">
    <source>
        <dbReference type="ARBA" id="ARBA00004752"/>
    </source>
</evidence>
<dbReference type="PANTHER" id="PTHR30582">
    <property type="entry name" value="L,D-TRANSPEPTIDASE"/>
    <property type="match status" value="1"/>
</dbReference>
<dbReference type="eggNOG" id="COG3179">
    <property type="taxonomic scope" value="Bacteria"/>
</dbReference>
<dbReference type="InterPro" id="IPR050979">
    <property type="entry name" value="LD-transpeptidase"/>
</dbReference>
<keyword evidence="5 6" id="KW-0961">Cell wall biogenesis/degradation</keyword>
<dbReference type="eggNOG" id="COG2273">
    <property type="taxonomic scope" value="Bacteria"/>
</dbReference>
<dbReference type="CDD" id="cd16913">
    <property type="entry name" value="YkuD_like"/>
    <property type="match status" value="1"/>
</dbReference>
<feature type="signal peptide" evidence="8">
    <location>
        <begin position="1"/>
        <end position="39"/>
    </location>
</feature>
<evidence type="ECO:0000256" key="8">
    <source>
        <dbReference type="SAM" id="SignalP"/>
    </source>
</evidence>
<evidence type="ECO:0000313" key="11">
    <source>
        <dbReference type="Proteomes" id="UP000004830"/>
    </source>
</evidence>
<accession>G1WI72</accession>
<dbReference type="CDD" id="cd00161">
    <property type="entry name" value="beta-trefoil_Ricin-like"/>
    <property type="match status" value="4"/>
</dbReference>
<dbReference type="GO" id="GO:0016740">
    <property type="term" value="F:transferase activity"/>
    <property type="evidence" value="ECO:0007669"/>
    <property type="project" value="UniProtKB-KW"/>
</dbReference>
<dbReference type="Gene3D" id="2.80.10.50">
    <property type="match status" value="8"/>
</dbReference>
<feature type="region of interest" description="Disordered" evidence="7">
    <location>
        <begin position="43"/>
        <end position="146"/>
    </location>
</feature>
<feature type="active site" description="Nucleophile" evidence="6">
    <location>
        <position position="925"/>
    </location>
</feature>
<dbReference type="PANTHER" id="PTHR30582:SF2">
    <property type="entry name" value="L,D-TRANSPEPTIDASE YCIB-RELATED"/>
    <property type="match status" value="1"/>
</dbReference>
<name>G1WI72_9ACTN</name>
<dbReference type="GO" id="GO:0071972">
    <property type="term" value="F:peptidoglycan L,D-transpeptidase activity"/>
    <property type="evidence" value="ECO:0007669"/>
    <property type="project" value="TreeGrafter"/>
</dbReference>
<dbReference type="EMBL" id="ADLS01000012">
    <property type="protein sequence ID" value="EGX71135.1"/>
    <property type="molecule type" value="Genomic_DNA"/>
</dbReference>
<dbReference type="InterPro" id="IPR035992">
    <property type="entry name" value="Ricin_B-like_lectins"/>
</dbReference>
<dbReference type="AlphaFoldDB" id="G1WI72"/>
<evidence type="ECO:0000256" key="5">
    <source>
        <dbReference type="ARBA" id="ARBA00023316"/>
    </source>
</evidence>
<feature type="domain" description="L,D-TPase catalytic" evidence="9">
    <location>
        <begin position="828"/>
        <end position="949"/>
    </location>
</feature>
<protein>
    <recommendedName>
        <fullName evidence="9">L,D-TPase catalytic domain-containing protein</fullName>
    </recommendedName>
</protein>
<keyword evidence="11" id="KW-1185">Reference proteome</keyword>
<evidence type="ECO:0000256" key="3">
    <source>
        <dbReference type="ARBA" id="ARBA00022960"/>
    </source>
</evidence>
<dbReference type="PATRIC" id="fig|742742.3.peg.999"/>
<dbReference type="OrthoDB" id="287365at2"/>
<evidence type="ECO:0000256" key="6">
    <source>
        <dbReference type="PROSITE-ProRule" id="PRU01373"/>
    </source>
</evidence>
<feature type="active site" description="Proton donor/acceptor" evidence="6">
    <location>
        <position position="901"/>
    </location>
</feature>
<dbReference type="SUPFAM" id="SSF141523">
    <property type="entry name" value="L,D-transpeptidase catalytic domain-like"/>
    <property type="match status" value="1"/>
</dbReference>
<gene>
    <name evidence="10" type="ORF">HMPREF9452_01035</name>
</gene>
<dbReference type="Pfam" id="PF03734">
    <property type="entry name" value="YkuD"/>
    <property type="match status" value="1"/>
</dbReference>
<feature type="chain" id="PRO_5003425163" description="L,D-TPase catalytic domain-containing protein" evidence="8">
    <location>
        <begin position="40"/>
        <end position="950"/>
    </location>
</feature>
<dbReference type="GO" id="GO:0018104">
    <property type="term" value="P:peptidoglycan-protein cross-linking"/>
    <property type="evidence" value="ECO:0007669"/>
    <property type="project" value="TreeGrafter"/>
</dbReference>
<dbReference type="Proteomes" id="UP000004830">
    <property type="component" value="Unassembled WGS sequence"/>
</dbReference>
<keyword evidence="2" id="KW-0808">Transferase</keyword>
<organism evidence="10 11">
    <name type="scientific">Collinsella tanakaei YIT 12063</name>
    <dbReference type="NCBI Taxonomy" id="742742"/>
    <lineage>
        <taxon>Bacteria</taxon>
        <taxon>Bacillati</taxon>
        <taxon>Actinomycetota</taxon>
        <taxon>Coriobacteriia</taxon>
        <taxon>Coriobacteriales</taxon>
        <taxon>Coriobacteriaceae</taxon>
        <taxon>Collinsella</taxon>
    </lineage>
</organism>
<dbReference type="GeneID" id="62758769"/>
<evidence type="ECO:0000256" key="2">
    <source>
        <dbReference type="ARBA" id="ARBA00022679"/>
    </source>
</evidence>
<dbReference type="PROSITE" id="PS52029">
    <property type="entry name" value="LD_TPASE"/>
    <property type="match status" value="1"/>
</dbReference>
<proteinExistence type="predicted"/>
<keyword evidence="8" id="KW-0732">Signal</keyword>
<dbReference type="GO" id="GO:0008360">
    <property type="term" value="P:regulation of cell shape"/>
    <property type="evidence" value="ECO:0007669"/>
    <property type="project" value="UniProtKB-UniRule"/>
</dbReference>
<evidence type="ECO:0000259" key="9">
    <source>
        <dbReference type="PROSITE" id="PS52029"/>
    </source>
</evidence>
<dbReference type="HOGENOM" id="CLU_325081_0_0_11"/>
<feature type="compositionally biased region" description="Low complexity" evidence="7">
    <location>
        <begin position="83"/>
        <end position="122"/>
    </location>
</feature>
<dbReference type="Pfam" id="PF14200">
    <property type="entry name" value="RicinB_lectin_2"/>
    <property type="match status" value="5"/>
</dbReference>
<comment type="pathway">
    <text evidence="1 6">Cell wall biogenesis; peptidoglycan biosynthesis.</text>
</comment>
<evidence type="ECO:0000256" key="7">
    <source>
        <dbReference type="SAM" id="MobiDB-lite"/>
    </source>
</evidence>
<feature type="compositionally biased region" description="Low complexity" evidence="7">
    <location>
        <begin position="43"/>
        <end position="75"/>
    </location>
</feature>
<dbReference type="PROSITE" id="PS50231">
    <property type="entry name" value="RICIN_B_LECTIN"/>
    <property type="match status" value="3"/>
</dbReference>
<dbReference type="RefSeq" id="WP_009141070.1">
    <property type="nucleotide sequence ID" value="NZ_JH126469.1"/>
</dbReference>
<keyword evidence="4 6" id="KW-0573">Peptidoglycan synthesis</keyword>
<dbReference type="GO" id="GO:0071555">
    <property type="term" value="P:cell wall organization"/>
    <property type="evidence" value="ECO:0007669"/>
    <property type="project" value="UniProtKB-UniRule"/>
</dbReference>
<reference evidence="10 11" key="1">
    <citation type="submission" date="2011-06" db="EMBL/GenBank/DDBJ databases">
        <title>The Genome Sequence of Collinsella tanakaei YIT 12063.</title>
        <authorList>
            <consortium name="The Broad Institute Genome Sequencing Platform"/>
            <person name="Earl A."/>
            <person name="Ward D."/>
            <person name="Feldgarden M."/>
            <person name="Gevers D."/>
            <person name="Morotomi M."/>
            <person name="Young S.K."/>
            <person name="Zeng Q."/>
            <person name="Gargeya S."/>
            <person name="Fitzgerald M."/>
            <person name="Haas B."/>
            <person name="Abouelleil A."/>
            <person name="Alvarado L."/>
            <person name="Arachchi H.M."/>
            <person name="Berlin A."/>
            <person name="Brown A."/>
            <person name="Chapman S.B."/>
            <person name="Chen Z."/>
            <person name="Dunbar C."/>
            <person name="Freedman E."/>
            <person name="Gearin G."/>
            <person name="Gellesch M."/>
            <person name="Goldberg J."/>
            <person name="Griggs A."/>
            <person name="Gujja S."/>
            <person name="Heiman D."/>
            <person name="Howarth C."/>
            <person name="Larson L."/>
            <person name="Lui A."/>
            <person name="MacDonald P.J.P."/>
            <person name="Mehta T."/>
            <person name="Montmayeur A."/>
            <person name="Murphy C."/>
            <person name="Neiman D."/>
            <person name="Pearson M."/>
            <person name="Priest M."/>
            <person name="Roberts A."/>
            <person name="Saif S."/>
            <person name="Shea T."/>
            <person name="Shenoy N."/>
            <person name="Sisk P."/>
            <person name="Stolte C."/>
            <person name="Sykes S."/>
            <person name="Wortman J."/>
            <person name="Nusbaum C."/>
            <person name="Birren B."/>
        </authorList>
    </citation>
    <scope>NUCLEOTIDE SEQUENCE [LARGE SCALE GENOMIC DNA]</scope>
    <source>
        <strain evidence="10 11">YIT 12063</strain>
    </source>
</reference>